<accession>A0A6N2KQ91</accession>
<reference evidence="1" key="1">
    <citation type="submission" date="2019-03" db="EMBL/GenBank/DDBJ databases">
        <authorList>
            <person name="Mank J."/>
            <person name="Almeida P."/>
        </authorList>
    </citation>
    <scope>NUCLEOTIDE SEQUENCE</scope>
    <source>
        <strain evidence="1">78183</strain>
    </source>
</reference>
<proteinExistence type="predicted"/>
<organism evidence="1">
    <name type="scientific">Salix viminalis</name>
    <name type="common">Common osier</name>
    <name type="synonym">Basket willow</name>
    <dbReference type="NCBI Taxonomy" id="40686"/>
    <lineage>
        <taxon>Eukaryota</taxon>
        <taxon>Viridiplantae</taxon>
        <taxon>Streptophyta</taxon>
        <taxon>Embryophyta</taxon>
        <taxon>Tracheophyta</taxon>
        <taxon>Spermatophyta</taxon>
        <taxon>Magnoliopsida</taxon>
        <taxon>eudicotyledons</taxon>
        <taxon>Gunneridae</taxon>
        <taxon>Pentapetalae</taxon>
        <taxon>rosids</taxon>
        <taxon>fabids</taxon>
        <taxon>Malpighiales</taxon>
        <taxon>Salicaceae</taxon>
        <taxon>Saliceae</taxon>
        <taxon>Salix</taxon>
    </lineage>
</organism>
<dbReference type="EMBL" id="CAADRP010000347">
    <property type="protein sequence ID" value="VFU27244.1"/>
    <property type="molecule type" value="Genomic_DNA"/>
</dbReference>
<sequence length="114" mass="12596">MKEGCFLDERFKIQHFNSSSGYPTLTVNGTDLAVTYISVDNSMIYVNQDRNTVVDLEGSPFVFSSENYFVATGCNNLALMHQSVTKTVIPPGFLAAVGSTVARRGFLQISRFLM</sequence>
<name>A0A6N2KQ91_SALVM</name>
<dbReference type="AlphaFoldDB" id="A0A6N2KQ91"/>
<evidence type="ECO:0000313" key="1">
    <source>
        <dbReference type="EMBL" id="VFU27244.1"/>
    </source>
</evidence>
<protein>
    <submittedName>
        <fullName evidence="1">Uncharacterized protein</fullName>
    </submittedName>
</protein>
<gene>
    <name evidence="1" type="ORF">SVIM_LOCUS79888</name>
</gene>